<reference evidence="2 3" key="1">
    <citation type="submission" date="2018-12" db="EMBL/GenBank/DDBJ databases">
        <title>three novel Halomonas strain isolated from plants.</title>
        <authorList>
            <person name="Sun C."/>
        </authorList>
    </citation>
    <scope>NUCLEOTIDE SEQUENCE [LARGE SCALE GENOMIC DNA]</scope>
    <source>
        <strain evidence="2 3">RC</strain>
    </source>
</reference>
<feature type="compositionally biased region" description="Basic and acidic residues" evidence="1">
    <location>
        <begin position="96"/>
        <end position="109"/>
    </location>
</feature>
<name>A0A3S0YXE6_9GAMM</name>
<accession>A0A3S0YXE6</accession>
<evidence type="ECO:0000256" key="1">
    <source>
        <dbReference type="SAM" id="MobiDB-lite"/>
    </source>
</evidence>
<keyword evidence="3" id="KW-1185">Reference proteome</keyword>
<dbReference type="OrthoDB" id="7066260at2"/>
<evidence type="ECO:0000313" key="3">
    <source>
        <dbReference type="Proteomes" id="UP000286912"/>
    </source>
</evidence>
<protein>
    <submittedName>
        <fullName evidence="2">Uncharacterized protein</fullName>
    </submittedName>
</protein>
<dbReference type="Proteomes" id="UP000286912">
    <property type="component" value="Unassembled WGS sequence"/>
</dbReference>
<evidence type="ECO:0000313" key="2">
    <source>
        <dbReference type="EMBL" id="RUR43617.1"/>
    </source>
</evidence>
<comment type="caution">
    <text evidence="2">The sequence shown here is derived from an EMBL/GenBank/DDBJ whole genome shotgun (WGS) entry which is preliminary data.</text>
</comment>
<gene>
    <name evidence="2" type="ORF">ELY37_18245</name>
</gene>
<dbReference type="RefSeq" id="WP_126982099.1">
    <property type="nucleotide sequence ID" value="NZ_RZHD01000010.1"/>
</dbReference>
<dbReference type="AlphaFoldDB" id="A0A3S0YXE6"/>
<dbReference type="EMBL" id="RZHD01000010">
    <property type="protein sequence ID" value="RUR43617.1"/>
    <property type="molecule type" value="Genomic_DNA"/>
</dbReference>
<proteinExistence type="predicted"/>
<feature type="region of interest" description="Disordered" evidence="1">
    <location>
        <begin position="89"/>
        <end position="109"/>
    </location>
</feature>
<organism evidence="2 3">
    <name type="scientific">Vreelandella populi</name>
    <dbReference type="NCBI Taxonomy" id="2498858"/>
    <lineage>
        <taxon>Bacteria</taxon>
        <taxon>Pseudomonadati</taxon>
        <taxon>Pseudomonadota</taxon>
        <taxon>Gammaproteobacteria</taxon>
        <taxon>Oceanospirillales</taxon>
        <taxon>Halomonadaceae</taxon>
        <taxon>Vreelandella</taxon>
    </lineage>
</organism>
<sequence length="109" mass="12691">MKPLLLEIHRLTNGYSRKGGKDNRAQQRKRMLAFGEFCIANGAHSMGQVGGKHVIRYYRSEPISVLSDRTREAHYYAIKQLWKLTEKKGCPPKPFSVERRGERKKWTSE</sequence>